<evidence type="ECO:0000313" key="1">
    <source>
        <dbReference type="EMBL" id="KAK8942440.1"/>
    </source>
</evidence>
<proteinExistence type="predicted"/>
<accession>A0AAP0BJU2</accession>
<evidence type="ECO:0000313" key="2">
    <source>
        <dbReference type="Proteomes" id="UP001418222"/>
    </source>
</evidence>
<dbReference type="Proteomes" id="UP001418222">
    <property type="component" value="Unassembled WGS sequence"/>
</dbReference>
<name>A0AAP0BJU2_9ASPA</name>
<gene>
    <name evidence="1" type="ORF">KSP39_PZI009578</name>
</gene>
<dbReference type="EMBL" id="JBBWWQ010000007">
    <property type="protein sequence ID" value="KAK8942440.1"/>
    <property type="molecule type" value="Genomic_DNA"/>
</dbReference>
<reference evidence="1 2" key="1">
    <citation type="journal article" date="2022" name="Nat. Plants">
        <title>Genomes of leafy and leafless Platanthera orchids illuminate the evolution of mycoheterotrophy.</title>
        <authorList>
            <person name="Li M.H."/>
            <person name="Liu K.W."/>
            <person name="Li Z."/>
            <person name="Lu H.C."/>
            <person name="Ye Q.L."/>
            <person name="Zhang D."/>
            <person name="Wang J.Y."/>
            <person name="Li Y.F."/>
            <person name="Zhong Z.M."/>
            <person name="Liu X."/>
            <person name="Yu X."/>
            <person name="Liu D.K."/>
            <person name="Tu X.D."/>
            <person name="Liu B."/>
            <person name="Hao Y."/>
            <person name="Liao X.Y."/>
            <person name="Jiang Y.T."/>
            <person name="Sun W.H."/>
            <person name="Chen J."/>
            <person name="Chen Y.Q."/>
            <person name="Ai Y."/>
            <person name="Zhai J.W."/>
            <person name="Wu S.S."/>
            <person name="Zhou Z."/>
            <person name="Hsiao Y.Y."/>
            <person name="Wu W.L."/>
            <person name="Chen Y.Y."/>
            <person name="Lin Y.F."/>
            <person name="Hsu J.L."/>
            <person name="Li C.Y."/>
            <person name="Wang Z.W."/>
            <person name="Zhao X."/>
            <person name="Zhong W.Y."/>
            <person name="Ma X.K."/>
            <person name="Ma L."/>
            <person name="Huang J."/>
            <person name="Chen G.Z."/>
            <person name="Huang M.Z."/>
            <person name="Huang L."/>
            <person name="Peng D.H."/>
            <person name="Luo Y.B."/>
            <person name="Zou S.Q."/>
            <person name="Chen S.P."/>
            <person name="Lan S."/>
            <person name="Tsai W.C."/>
            <person name="Van de Peer Y."/>
            <person name="Liu Z.J."/>
        </authorList>
    </citation>
    <scope>NUCLEOTIDE SEQUENCE [LARGE SCALE GENOMIC DNA]</scope>
    <source>
        <strain evidence="1">Lor287</strain>
    </source>
</reference>
<sequence>MKKKRIGSSEMKPKRNWADLYVMFQDCRNHRWTNNESGPHPSGCQVLFSEEMEIDLEDKWLLQLEEDHSLSPYWDLHIGYKPKVRLANLRLKIDKLSVNYIWAHHCFR</sequence>
<protein>
    <submittedName>
        <fullName evidence="1">Uncharacterized protein</fullName>
    </submittedName>
</protein>
<dbReference type="AlphaFoldDB" id="A0AAP0BJU2"/>
<organism evidence="1 2">
    <name type="scientific">Platanthera zijinensis</name>
    <dbReference type="NCBI Taxonomy" id="2320716"/>
    <lineage>
        <taxon>Eukaryota</taxon>
        <taxon>Viridiplantae</taxon>
        <taxon>Streptophyta</taxon>
        <taxon>Embryophyta</taxon>
        <taxon>Tracheophyta</taxon>
        <taxon>Spermatophyta</taxon>
        <taxon>Magnoliopsida</taxon>
        <taxon>Liliopsida</taxon>
        <taxon>Asparagales</taxon>
        <taxon>Orchidaceae</taxon>
        <taxon>Orchidoideae</taxon>
        <taxon>Orchideae</taxon>
        <taxon>Orchidinae</taxon>
        <taxon>Platanthera</taxon>
    </lineage>
</organism>
<comment type="caution">
    <text evidence="1">The sequence shown here is derived from an EMBL/GenBank/DDBJ whole genome shotgun (WGS) entry which is preliminary data.</text>
</comment>
<keyword evidence="2" id="KW-1185">Reference proteome</keyword>